<protein>
    <submittedName>
        <fullName evidence="2">Uncharacterized protein</fullName>
    </submittedName>
</protein>
<feature type="compositionally biased region" description="Basic and acidic residues" evidence="1">
    <location>
        <begin position="55"/>
        <end position="76"/>
    </location>
</feature>
<evidence type="ECO:0000256" key="1">
    <source>
        <dbReference type="SAM" id="MobiDB-lite"/>
    </source>
</evidence>
<dbReference type="EMBL" id="CAJVCH010395269">
    <property type="protein sequence ID" value="CAG7817480.1"/>
    <property type="molecule type" value="Genomic_DNA"/>
</dbReference>
<evidence type="ECO:0000313" key="2">
    <source>
        <dbReference type="EMBL" id="CAG7817480.1"/>
    </source>
</evidence>
<accession>A0A8J2PJ95</accession>
<keyword evidence="3" id="KW-1185">Reference proteome</keyword>
<reference evidence="2" key="1">
    <citation type="submission" date="2021-06" db="EMBL/GenBank/DDBJ databases">
        <authorList>
            <person name="Hodson N. C."/>
            <person name="Mongue J. A."/>
            <person name="Jaron S. K."/>
        </authorList>
    </citation>
    <scope>NUCLEOTIDE SEQUENCE</scope>
</reference>
<dbReference type="Proteomes" id="UP000708208">
    <property type="component" value="Unassembled WGS sequence"/>
</dbReference>
<organism evidence="2 3">
    <name type="scientific">Allacma fusca</name>
    <dbReference type="NCBI Taxonomy" id="39272"/>
    <lineage>
        <taxon>Eukaryota</taxon>
        <taxon>Metazoa</taxon>
        <taxon>Ecdysozoa</taxon>
        <taxon>Arthropoda</taxon>
        <taxon>Hexapoda</taxon>
        <taxon>Collembola</taxon>
        <taxon>Symphypleona</taxon>
        <taxon>Sminthuridae</taxon>
        <taxon>Allacma</taxon>
    </lineage>
</organism>
<sequence length="88" mass="9719">LAAFKVSPWDIDQQNTNVIPPCESGRSRAKGTSELVTSDANFSKLKEKEKKKRQKESSDSDERVQTRSATHADKRVLRSGSKSGSSSH</sequence>
<dbReference type="AlphaFoldDB" id="A0A8J2PJ95"/>
<feature type="region of interest" description="Disordered" evidence="1">
    <location>
        <begin position="1"/>
        <end position="88"/>
    </location>
</feature>
<feature type="compositionally biased region" description="Low complexity" evidence="1">
    <location>
        <begin position="79"/>
        <end position="88"/>
    </location>
</feature>
<proteinExistence type="predicted"/>
<name>A0A8J2PJ95_9HEXA</name>
<gene>
    <name evidence="2" type="ORF">AFUS01_LOCUS28046</name>
</gene>
<evidence type="ECO:0000313" key="3">
    <source>
        <dbReference type="Proteomes" id="UP000708208"/>
    </source>
</evidence>
<feature type="non-terminal residue" evidence="2">
    <location>
        <position position="1"/>
    </location>
</feature>
<comment type="caution">
    <text evidence="2">The sequence shown here is derived from an EMBL/GenBank/DDBJ whole genome shotgun (WGS) entry which is preliminary data.</text>
</comment>